<feature type="region of interest" description="Disordered" evidence="1">
    <location>
        <begin position="1"/>
        <end position="63"/>
    </location>
</feature>
<evidence type="ECO:0000256" key="1">
    <source>
        <dbReference type="SAM" id="MobiDB-lite"/>
    </source>
</evidence>
<dbReference type="AlphaFoldDB" id="A0A2R2MLL1"/>
<proteinExistence type="predicted"/>
<feature type="compositionally biased region" description="Basic residues" evidence="1">
    <location>
        <begin position="29"/>
        <end position="43"/>
    </location>
</feature>
<keyword evidence="2" id="KW-1185">Reference proteome</keyword>
<feature type="compositionally biased region" description="Low complexity" evidence="1">
    <location>
        <begin position="18"/>
        <end position="28"/>
    </location>
</feature>
<dbReference type="Proteomes" id="UP000085678">
    <property type="component" value="Unplaced"/>
</dbReference>
<feature type="compositionally biased region" description="Basic and acidic residues" evidence="1">
    <location>
        <begin position="110"/>
        <end position="131"/>
    </location>
</feature>
<accession>A0A2R2MLL1</accession>
<name>A0A2R2MLL1_LINAN</name>
<evidence type="ECO:0000313" key="2">
    <source>
        <dbReference type="Proteomes" id="UP000085678"/>
    </source>
</evidence>
<protein>
    <submittedName>
        <fullName evidence="3">Uncharacterized protein LOC112041745</fullName>
    </submittedName>
</protein>
<sequence>MNNDSPTFSDPSNEQHTSDQQSVSSTSSKRGKRYRKRRPKRQPGRCTRQTATTPTGHLPCRPCRHQSRISSVLETHCQRNDKSTLSLSQLLKVYLSSRYNMGNSANKEALLQEDRTPYKNLDDESKEDKKRISSTKHKSMEMELLGNGST</sequence>
<reference evidence="3" key="1">
    <citation type="submission" date="2025-08" db="UniProtKB">
        <authorList>
            <consortium name="RefSeq"/>
        </authorList>
    </citation>
    <scope>IDENTIFICATION</scope>
    <source>
        <tissue evidence="3">Gonads</tissue>
    </source>
</reference>
<feature type="region of interest" description="Disordered" evidence="1">
    <location>
        <begin position="103"/>
        <end position="150"/>
    </location>
</feature>
<dbReference type="RefSeq" id="XP_023931106.1">
    <property type="nucleotide sequence ID" value="XM_024075338.1"/>
</dbReference>
<dbReference type="GeneID" id="112041745"/>
<organism evidence="2 3">
    <name type="scientific">Lingula anatina</name>
    <name type="common">Brachiopod</name>
    <name type="synonym">Lingula unguis</name>
    <dbReference type="NCBI Taxonomy" id="7574"/>
    <lineage>
        <taxon>Eukaryota</taxon>
        <taxon>Metazoa</taxon>
        <taxon>Spiralia</taxon>
        <taxon>Lophotrochozoa</taxon>
        <taxon>Brachiopoda</taxon>
        <taxon>Linguliformea</taxon>
        <taxon>Lingulata</taxon>
        <taxon>Lingulida</taxon>
        <taxon>Linguloidea</taxon>
        <taxon>Lingulidae</taxon>
        <taxon>Lingula</taxon>
    </lineage>
</organism>
<evidence type="ECO:0000313" key="3">
    <source>
        <dbReference type="RefSeq" id="XP_023931106.1"/>
    </source>
</evidence>
<gene>
    <name evidence="3" type="primary">LOC112041745</name>
</gene>
<dbReference type="KEGG" id="lak:112041745"/>
<feature type="compositionally biased region" description="Polar residues" evidence="1">
    <location>
        <begin position="1"/>
        <end position="15"/>
    </location>
</feature>
<dbReference type="InParanoid" id="A0A2R2MLL1"/>